<keyword evidence="2" id="KW-1185">Reference proteome</keyword>
<dbReference type="RefSeq" id="XP_002900722.1">
    <property type="nucleotide sequence ID" value="XM_002900676.1"/>
</dbReference>
<evidence type="ECO:0000313" key="2">
    <source>
        <dbReference type="Proteomes" id="UP000006643"/>
    </source>
</evidence>
<dbReference type="VEuPathDB" id="FungiDB:PITG_12095"/>
<dbReference type="OMA" id="HTNTHIG"/>
<dbReference type="EMBL" id="DS028141">
    <property type="protein sequence ID" value="EEY59529.1"/>
    <property type="molecule type" value="Genomic_DNA"/>
</dbReference>
<reference evidence="2" key="1">
    <citation type="journal article" date="2009" name="Nature">
        <title>Genome sequence and analysis of the Irish potato famine pathogen Phytophthora infestans.</title>
        <authorList>
            <consortium name="The Broad Institute Genome Sequencing Platform"/>
            <person name="Haas B.J."/>
            <person name="Kamoun S."/>
            <person name="Zody M.C."/>
            <person name="Jiang R.H."/>
            <person name="Handsaker R.E."/>
            <person name="Cano L.M."/>
            <person name="Grabherr M."/>
            <person name="Kodira C.D."/>
            <person name="Raffaele S."/>
            <person name="Torto-Alalibo T."/>
            <person name="Bozkurt T.O."/>
            <person name="Ah-Fong A.M."/>
            <person name="Alvarado L."/>
            <person name="Anderson V.L."/>
            <person name="Armstrong M.R."/>
            <person name="Avrova A."/>
            <person name="Baxter L."/>
            <person name="Beynon J."/>
            <person name="Boevink P.C."/>
            <person name="Bollmann S.R."/>
            <person name="Bos J.I."/>
            <person name="Bulone V."/>
            <person name="Cai G."/>
            <person name="Cakir C."/>
            <person name="Carrington J.C."/>
            <person name="Chawner M."/>
            <person name="Conti L."/>
            <person name="Costanzo S."/>
            <person name="Ewan R."/>
            <person name="Fahlgren N."/>
            <person name="Fischbach M.A."/>
            <person name="Fugelstad J."/>
            <person name="Gilroy E.M."/>
            <person name="Gnerre S."/>
            <person name="Green P.J."/>
            <person name="Grenville-Briggs L.J."/>
            <person name="Griffith J."/>
            <person name="Grunwald N.J."/>
            <person name="Horn K."/>
            <person name="Horner N.R."/>
            <person name="Hu C.H."/>
            <person name="Huitema E."/>
            <person name="Jeong D.H."/>
            <person name="Jones A.M."/>
            <person name="Jones J.D."/>
            <person name="Jones R.W."/>
            <person name="Karlsson E.K."/>
            <person name="Kunjeti S.G."/>
            <person name="Lamour K."/>
            <person name="Liu Z."/>
            <person name="Ma L."/>
            <person name="Maclean D."/>
            <person name="Chibucos M.C."/>
            <person name="McDonald H."/>
            <person name="McWalters J."/>
            <person name="Meijer H.J."/>
            <person name="Morgan W."/>
            <person name="Morris P.F."/>
            <person name="Munro C.A."/>
            <person name="O'Neill K."/>
            <person name="Ospina-Giraldo M."/>
            <person name="Pinzon A."/>
            <person name="Pritchard L."/>
            <person name="Ramsahoye B."/>
            <person name="Ren Q."/>
            <person name="Restrepo S."/>
            <person name="Roy S."/>
            <person name="Sadanandom A."/>
            <person name="Savidor A."/>
            <person name="Schornack S."/>
            <person name="Schwartz D.C."/>
            <person name="Schumann U.D."/>
            <person name="Schwessinger B."/>
            <person name="Seyer L."/>
            <person name="Sharpe T."/>
            <person name="Silvar C."/>
            <person name="Song J."/>
            <person name="Studholme D.J."/>
            <person name="Sykes S."/>
            <person name="Thines M."/>
            <person name="van de Vondervoort P.J."/>
            <person name="Phuntumart V."/>
            <person name="Wawra S."/>
            <person name="Weide R."/>
            <person name="Win J."/>
            <person name="Young C."/>
            <person name="Zhou S."/>
            <person name="Fry W."/>
            <person name="Meyers B.C."/>
            <person name="van West P."/>
            <person name="Ristaino J."/>
            <person name="Govers F."/>
            <person name="Birch P.R."/>
            <person name="Whisson S.C."/>
            <person name="Judelson H.S."/>
            <person name="Nusbaum C."/>
        </authorList>
    </citation>
    <scope>NUCLEOTIDE SEQUENCE [LARGE SCALE GENOMIC DNA]</scope>
    <source>
        <strain evidence="2">T30-4</strain>
    </source>
</reference>
<dbReference type="GeneID" id="9473107"/>
<protein>
    <submittedName>
        <fullName evidence="1">Uncharacterized protein</fullName>
    </submittedName>
</protein>
<name>D0NJ11_PHYIT</name>
<dbReference type="Proteomes" id="UP000006643">
    <property type="component" value="Unassembled WGS sequence"/>
</dbReference>
<organism evidence="1 2">
    <name type="scientific">Phytophthora infestans (strain T30-4)</name>
    <name type="common">Potato late blight agent</name>
    <dbReference type="NCBI Taxonomy" id="403677"/>
    <lineage>
        <taxon>Eukaryota</taxon>
        <taxon>Sar</taxon>
        <taxon>Stramenopiles</taxon>
        <taxon>Oomycota</taxon>
        <taxon>Peronosporomycetes</taxon>
        <taxon>Peronosporales</taxon>
        <taxon>Peronosporaceae</taxon>
        <taxon>Phytophthora</taxon>
    </lineage>
</organism>
<sequence>MAVDLEQAVRSMYPFLLDSETFLTNDAWVLDSGCGFGLTSEESRFVEKRPDNGYMFTFAEGSKHTNTHIGTVKLYLHGPGGIRPFQFTNIALVPHAILSEYWLQRGGYQIIGSANGDFKFVLYKNQLVFVAKAINGAYYIQSKTVKERQAFCHAVKTQPCKPLALPGVGKVEAALKEWHAKLGHLNKEQVITMLTKPVVAGMPTLKASDLRQVPFFCTTSRYTWTQMVR</sequence>
<dbReference type="HOGENOM" id="CLU_1211829_0_0_1"/>
<evidence type="ECO:0000313" key="1">
    <source>
        <dbReference type="EMBL" id="EEY59529.1"/>
    </source>
</evidence>
<dbReference type="KEGG" id="pif:PITG_12095"/>
<gene>
    <name evidence="1" type="ORF">PITG_12095</name>
</gene>
<dbReference type="OrthoDB" id="126193at2759"/>
<proteinExistence type="predicted"/>
<dbReference type="InParanoid" id="D0NJ11"/>
<accession>D0NJ11</accession>
<dbReference type="AlphaFoldDB" id="D0NJ11"/>